<dbReference type="Proteomes" id="UP000821865">
    <property type="component" value="Chromosome 2"/>
</dbReference>
<organism evidence="1 2">
    <name type="scientific">Dermacentor silvarum</name>
    <name type="common">Tick</name>
    <dbReference type="NCBI Taxonomy" id="543639"/>
    <lineage>
        <taxon>Eukaryota</taxon>
        <taxon>Metazoa</taxon>
        <taxon>Ecdysozoa</taxon>
        <taxon>Arthropoda</taxon>
        <taxon>Chelicerata</taxon>
        <taxon>Arachnida</taxon>
        <taxon>Acari</taxon>
        <taxon>Parasitiformes</taxon>
        <taxon>Ixodida</taxon>
        <taxon>Ixodoidea</taxon>
        <taxon>Ixodidae</taxon>
        <taxon>Rhipicephalinae</taxon>
        <taxon>Dermacentor</taxon>
    </lineage>
</organism>
<accession>A0ACB8DGZ2</accession>
<evidence type="ECO:0000313" key="1">
    <source>
        <dbReference type="EMBL" id="KAH7967141.1"/>
    </source>
</evidence>
<protein>
    <submittedName>
        <fullName evidence="1">Uncharacterized protein</fullName>
    </submittedName>
</protein>
<comment type="caution">
    <text evidence="1">The sequence shown here is derived from an EMBL/GenBank/DDBJ whole genome shotgun (WGS) entry which is preliminary data.</text>
</comment>
<sequence>MVTAANFRAESASAQVHSAESRRPNRLDSFTAICHVSVSVCADMKTQTLLCLCGLSLVPLLLSIEARSLASIKEKSDDLVTGRTGMLSRFEPLISNMVVPFLVATGVVSLVRMVPSVVSQIPNVFGFAKRHGYTELPREVLEIMQMLDGANIKYDVQQQPQQHVYHTTNQRYPLYHQQQIYKAAAAAASSSSKPHSQQG</sequence>
<reference evidence="1" key="1">
    <citation type="submission" date="2020-05" db="EMBL/GenBank/DDBJ databases">
        <title>Large-scale comparative analyses of tick genomes elucidate their genetic diversity and vector capacities.</title>
        <authorList>
            <person name="Jia N."/>
            <person name="Wang J."/>
            <person name="Shi W."/>
            <person name="Du L."/>
            <person name="Sun Y."/>
            <person name="Zhan W."/>
            <person name="Jiang J."/>
            <person name="Wang Q."/>
            <person name="Zhang B."/>
            <person name="Ji P."/>
            <person name="Sakyi L.B."/>
            <person name="Cui X."/>
            <person name="Yuan T."/>
            <person name="Jiang B."/>
            <person name="Yang W."/>
            <person name="Lam T.T.-Y."/>
            <person name="Chang Q."/>
            <person name="Ding S."/>
            <person name="Wang X."/>
            <person name="Zhu J."/>
            <person name="Ruan X."/>
            <person name="Zhao L."/>
            <person name="Wei J."/>
            <person name="Que T."/>
            <person name="Du C."/>
            <person name="Cheng J."/>
            <person name="Dai P."/>
            <person name="Han X."/>
            <person name="Huang E."/>
            <person name="Gao Y."/>
            <person name="Liu J."/>
            <person name="Shao H."/>
            <person name="Ye R."/>
            <person name="Li L."/>
            <person name="Wei W."/>
            <person name="Wang X."/>
            <person name="Wang C."/>
            <person name="Yang T."/>
            <person name="Huo Q."/>
            <person name="Li W."/>
            <person name="Guo W."/>
            <person name="Chen H."/>
            <person name="Zhou L."/>
            <person name="Ni X."/>
            <person name="Tian J."/>
            <person name="Zhou Y."/>
            <person name="Sheng Y."/>
            <person name="Liu T."/>
            <person name="Pan Y."/>
            <person name="Xia L."/>
            <person name="Li J."/>
            <person name="Zhao F."/>
            <person name="Cao W."/>
        </authorList>
    </citation>
    <scope>NUCLEOTIDE SEQUENCE</scope>
    <source>
        <strain evidence="1">Dsil-2018</strain>
    </source>
</reference>
<evidence type="ECO:0000313" key="2">
    <source>
        <dbReference type="Proteomes" id="UP000821865"/>
    </source>
</evidence>
<gene>
    <name evidence="1" type="ORF">HPB49_023018</name>
</gene>
<name>A0ACB8DGZ2_DERSI</name>
<dbReference type="EMBL" id="CM023471">
    <property type="protein sequence ID" value="KAH7967141.1"/>
    <property type="molecule type" value="Genomic_DNA"/>
</dbReference>
<keyword evidence="2" id="KW-1185">Reference proteome</keyword>
<proteinExistence type="predicted"/>